<reference evidence="1 2" key="1">
    <citation type="submission" date="2006-09" db="EMBL/GenBank/DDBJ databases">
        <title>Sequence and annotation of the 288-kb ATCV-1 virus that infects an endosymbiotic Chlorella strain of the heliozoon Acanthocystis turfacea.</title>
        <authorList>
            <person name="Fitzgerald L.A."/>
            <person name="Graves M.V."/>
            <person name="Li X."/>
            <person name="Pfitzner A.J.P."/>
            <person name="Hartigan J."/>
            <person name="Van Etten J.L."/>
        </authorList>
    </citation>
    <scope>NUCLEOTIDE SEQUENCE [LARGE SCALE GENOMIC DNA]</scope>
    <source>
        <strain evidence="1 2">ATCV-1</strain>
    </source>
</reference>
<gene>
    <name evidence="1" type="primary">z732R</name>
    <name evidence="1" type="ORF">ATCV1_z732R</name>
</gene>
<name>A7K9Z2_9PHYC</name>
<dbReference type="GeneID" id="5470382"/>
<organism evidence="1 2">
    <name type="scientific">Chlorovirus heliozoae</name>
    <dbReference type="NCBI Taxonomy" id="322019"/>
    <lineage>
        <taxon>Viruses</taxon>
        <taxon>Varidnaviria</taxon>
        <taxon>Bamfordvirae</taxon>
        <taxon>Nucleocytoviricota</taxon>
        <taxon>Megaviricetes</taxon>
        <taxon>Algavirales</taxon>
        <taxon>Phycodnaviridae</taxon>
        <taxon>Chlorovirus</taxon>
    </lineage>
</organism>
<dbReference type="EMBL" id="EF101928">
    <property type="protein sequence ID" value="ABT16866.1"/>
    <property type="molecule type" value="Genomic_DNA"/>
</dbReference>
<dbReference type="KEGG" id="vg:5470382"/>
<sequence>MLRKYSMMWLLCVCRNTCLGSWSNVMTRFARSALLMNPASSEKFSASSWRLRILSVSSLWENQNSSLSKNSLTNSRTASIVFLQTDNRFAFCNILGPRVN</sequence>
<evidence type="ECO:0000313" key="2">
    <source>
        <dbReference type="Proteomes" id="UP000202420"/>
    </source>
</evidence>
<evidence type="ECO:0000313" key="1">
    <source>
        <dbReference type="EMBL" id="ABT16866.1"/>
    </source>
</evidence>
<keyword evidence="2" id="KW-1185">Reference proteome</keyword>
<dbReference type="RefSeq" id="YP_001427213.1">
    <property type="nucleotide sequence ID" value="NC_008724.1"/>
</dbReference>
<accession>A7K9Z2</accession>
<dbReference type="Proteomes" id="UP000202420">
    <property type="component" value="Segment"/>
</dbReference>
<protein>
    <submittedName>
        <fullName evidence="1">Uncharacterized protein z732R</fullName>
    </submittedName>
</protein>
<proteinExistence type="predicted"/>